<dbReference type="EnsemblMetazoa" id="HelroT169034">
    <property type="protein sequence ID" value="HelroP169034"/>
    <property type="gene ID" value="HelroG169034"/>
</dbReference>
<dbReference type="RefSeq" id="XP_009013115.1">
    <property type="nucleotide sequence ID" value="XM_009014867.1"/>
</dbReference>
<evidence type="ECO:0000313" key="3">
    <source>
        <dbReference type="Proteomes" id="UP000015101"/>
    </source>
</evidence>
<reference evidence="1 3" key="2">
    <citation type="journal article" date="2013" name="Nature">
        <title>Insights into bilaterian evolution from three spiralian genomes.</title>
        <authorList>
            <person name="Simakov O."/>
            <person name="Marletaz F."/>
            <person name="Cho S.J."/>
            <person name="Edsinger-Gonzales E."/>
            <person name="Havlak P."/>
            <person name="Hellsten U."/>
            <person name="Kuo D.H."/>
            <person name="Larsson T."/>
            <person name="Lv J."/>
            <person name="Arendt D."/>
            <person name="Savage R."/>
            <person name="Osoegawa K."/>
            <person name="de Jong P."/>
            <person name="Grimwood J."/>
            <person name="Chapman J.A."/>
            <person name="Shapiro H."/>
            <person name="Aerts A."/>
            <person name="Otillar R.P."/>
            <person name="Terry A.Y."/>
            <person name="Boore J.L."/>
            <person name="Grigoriev I.V."/>
            <person name="Lindberg D.R."/>
            <person name="Seaver E.C."/>
            <person name="Weisblat D.A."/>
            <person name="Putnam N.H."/>
            <person name="Rokhsar D.S."/>
        </authorList>
    </citation>
    <scope>NUCLEOTIDE SEQUENCE</scope>
</reference>
<organism evidence="2 3">
    <name type="scientific">Helobdella robusta</name>
    <name type="common">Californian leech</name>
    <dbReference type="NCBI Taxonomy" id="6412"/>
    <lineage>
        <taxon>Eukaryota</taxon>
        <taxon>Metazoa</taxon>
        <taxon>Spiralia</taxon>
        <taxon>Lophotrochozoa</taxon>
        <taxon>Annelida</taxon>
        <taxon>Clitellata</taxon>
        <taxon>Hirudinea</taxon>
        <taxon>Rhynchobdellida</taxon>
        <taxon>Glossiphoniidae</taxon>
        <taxon>Helobdella</taxon>
    </lineage>
</organism>
<evidence type="ECO:0000313" key="1">
    <source>
        <dbReference type="EMBL" id="ESO09093.1"/>
    </source>
</evidence>
<dbReference type="EMBL" id="AMQM01003161">
    <property type="status" value="NOT_ANNOTATED_CDS"/>
    <property type="molecule type" value="Genomic_DNA"/>
</dbReference>
<reference evidence="3" key="1">
    <citation type="submission" date="2012-12" db="EMBL/GenBank/DDBJ databases">
        <authorList>
            <person name="Hellsten U."/>
            <person name="Grimwood J."/>
            <person name="Chapman J.A."/>
            <person name="Shapiro H."/>
            <person name="Aerts A."/>
            <person name="Otillar R.P."/>
            <person name="Terry A.Y."/>
            <person name="Boore J.L."/>
            <person name="Simakov O."/>
            <person name="Marletaz F."/>
            <person name="Cho S.-J."/>
            <person name="Edsinger-Gonzales E."/>
            <person name="Havlak P."/>
            <person name="Kuo D.-H."/>
            <person name="Larsson T."/>
            <person name="Lv J."/>
            <person name="Arendt D."/>
            <person name="Savage R."/>
            <person name="Osoegawa K."/>
            <person name="de Jong P."/>
            <person name="Lindberg D.R."/>
            <person name="Seaver E.C."/>
            <person name="Weisblat D.A."/>
            <person name="Putnam N.H."/>
            <person name="Grigoriev I.V."/>
            <person name="Rokhsar D.S."/>
        </authorList>
    </citation>
    <scope>NUCLEOTIDE SEQUENCE</scope>
</reference>
<accession>T1F1A3</accession>
<dbReference type="CTD" id="20202603"/>
<dbReference type="GeneID" id="20202603"/>
<dbReference type="AlphaFoldDB" id="T1F1A3"/>
<dbReference type="HOGENOM" id="CLU_122095_0_0_1"/>
<dbReference type="InParanoid" id="T1F1A3"/>
<keyword evidence="3" id="KW-1185">Reference proteome</keyword>
<protein>
    <submittedName>
        <fullName evidence="1 2">Uncharacterized protein</fullName>
    </submittedName>
</protein>
<reference evidence="2" key="3">
    <citation type="submission" date="2015-06" db="UniProtKB">
        <authorList>
            <consortium name="EnsemblMetazoa"/>
        </authorList>
    </citation>
    <scope>IDENTIFICATION</scope>
</reference>
<dbReference type="KEGG" id="hro:HELRODRAFT_169034"/>
<proteinExistence type="predicted"/>
<name>T1F1A3_HELRO</name>
<gene>
    <name evidence="2" type="primary">20202603</name>
    <name evidence="1" type="ORF">HELRODRAFT_169034</name>
</gene>
<evidence type="ECO:0000313" key="2">
    <source>
        <dbReference type="EnsemblMetazoa" id="HelroP169034"/>
    </source>
</evidence>
<dbReference type="Proteomes" id="UP000015101">
    <property type="component" value="Unassembled WGS sequence"/>
</dbReference>
<dbReference type="EMBL" id="KB096023">
    <property type="protein sequence ID" value="ESO09093.1"/>
    <property type="molecule type" value="Genomic_DNA"/>
</dbReference>
<sequence length="192" mass="21043">MVSWTDSVRAVVVSNPTAFSSVPALSGPIMWSRVCDDSAHSLSSTKLNVADLNFSDWLTFAENFAIVWQTDTVTAVMALMPMEMSSVAAVAGPVMSSKVFETSSRLSSLHSRRVESRKRKLNDDYNGNPYKRIKLTTPTTVNLAPQKKRTWVPSSPIEAAPPEPDGPLCYVIEPQTPGSSHDFGKISVFKIH</sequence>